<proteinExistence type="predicted"/>
<gene>
    <name evidence="1" type="ORF">MNBD_IGNAVI01-1350</name>
</gene>
<organism evidence="1">
    <name type="scientific">hydrothermal vent metagenome</name>
    <dbReference type="NCBI Taxonomy" id="652676"/>
    <lineage>
        <taxon>unclassified sequences</taxon>
        <taxon>metagenomes</taxon>
        <taxon>ecological metagenomes</taxon>
    </lineage>
</organism>
<evidence type="ECO:0000313" key="1">
    <source>
        <dbReference type="EMBL" id="VAX18278.1"/>
    </source>
</evidence>
<dbReference type="AlphaFoldDB" id="A0A3B1C368"/>
<dbReference type="EMBL" id="UOGD01000096">
    <property type="protein sequence ID" value="VAX18278.1"/>
    <property type="molecule type" value="Genomic_DNA"/>
</dbReference>
<feature type="non-terminal residue" evidence="1">
    <location>
        <position position="188"/>
    </location>
</feature>
<name>A0A3B1C368_9ZZZZ</name>
<protein>
    <submittedName>
        <fullName evidence="1">Uncharacterized protein</fullName>
    </submittedName>
</protein>
<accession>A0A3B1C368</accession>
<reference evidence="1" key="1">
    <citation type="submission" date="2018-06" db="EMBL/GenBank/DDBJ databases">
        <authorList>
            <person name="Zhirakovskaya E."/>
        </authorList>
    </citation>
    <scope>NUCLEOTIDE SEQUENCE</scope>
</reference>
<sequence length="188" mass="21758">MYNFGNLMRNVKMKILALLFLSMIYSVNGQNKTLKVGNVLPGELDMGAFNLSQKSTIDIKGFAASFDQWNKNLNYYAWILETDNRNVIWKTTMCSDYEKEGGKFEIDKQLNLDPGNYEVYFAAGSDYKKNESFEFNRFLGSLFRKKKNHVNEYQDEFFITITGNPNTFKIMDPEDVVDKRNSKAIVAI</sequence>